<gene>
    <name evidence="1" type="ORF">MQE39_04730</name>
</gene>
<dbReference type="PROSITE" id="PS00141">
    <property type="entry name" value="ASP_PROTEASE"/>
    <property type="match status" value="1"/>
</dbReference>
<organism evidence="1 2">
    <name type="scientific">Dielma fastidiosa</name>
    <dbReference type="NCBI Taxonomy" id="1034346"/>
    <lineage>
        <taxon>Bacteria</taxon>
        <taxon>Bacillati</taxon>
        <taxon>Bacillota</taxon>
        <taxon>Erysipelotrichia</taxon>
        <taxon>Erysipelotrichales</taxon>
        <taxon>Erysipelotrichaceae</taxon>
        <taxon>Dielma</taxon>
    </lineage>
</organism>
<dbReference type="CDD" id="cd05483">
    <property type="entry name" value="retropepsin_like_bacteria"/>
    <property type="match status" value="1"/>
</dbReference>
<protein>
    <submittedName>
        <fullName evidence="1">Retroviral-like aspartic protease family protein</fullName>
    </submittedName>
</protein>
<dbReference type="EMBL" id="JALDAW010000011">
    <property type="protein sequence ID" value="MDY5167425.1"/>
    <property type="molecule type" value="Genomic_DNA"/>
</dbReference>
<dbReference type="SUPFAM" id="SSF50630">
    <property type="entry name" value="Acid proteases"/>
    <property type="match status" value="1"/>
</dbReference>
<dbReference type="GO" id="GO:0004190">
    <property type="term" value="F:aspartic-type endopeptidase activity"/>
    <property type="evidence" value="ECO:0007669"/>
    <property type="project" value="InterPro"/>
</dbReference>
<dbReference type="InterPro" id="IPR001969">
    <property type="entry name" value="Aspartic_peptidase_AS"/>
</dbReference>
<evidence type="ECO:0000313" key="2">
    <source>
        <dbReference type="Proteomes" id="UP001276902"/>
    </source>
</evidence>
<comment type="caution">
    <text evidence="1">The sequence shown here is derived from an EMBL/GenBank/DDBJ whole genome shotgun (WGS) entry which is preliminary data.</text>
</comment>
<dbReference type="GO" id="GO:0006508">
    <property type="term" value="P:proteolysis"/>
    <property type="evidence" value="ECO:0007669"/>
    <property type="project" value="UniProtKB-KW"/>
</dbReference>
<sequence length="333" mass="37187">MKVRKQAMFNSHKCYVVDTKPAMIQNTPQYQRLLNRVMASSMHHAKLEEVYQNLANGGPAQEKRLYLPEFSVPLRKNLFGLYLINVSVNDIEKSFLLDTGAQVSAITEKCAKECGCESNQGVMQIESFAGSAKELSAAVVKKLRVGALELVNQPMVLSSLQDISPTLFGISLTGIEGILGWDILSQLDFEIDDANRTFNVIQYQGEVSSCNMISGMFPTLVVLNGKKEYALAGFDSGAKTSWISEHIIDDDKIKKVDDGEAIVLGVHGLETTHLSLVNEVRFKFHQSNLVFENIITGRTNIFKDLEFDAVFGNEIIRKRKIRFINSQNFAQII</sequence>
<dbReference type="RefSeq" id="WP_187118762.1">
    <property type="nucleotide sequence ID" value="NZ_BAABZA010000001.1"/>
</dbReference>
<keyword evidence="1" id="KW-0645">Protease</keyword>
<dbReference type="Gene3D" id="2.40.70.10">
    <property type="entry name" value="Acid Proteases"/>
    <property type="match status" value="1"/>
</dbReference>
<dbReference type="Proteomes" id="UP001276902">
    <property type="component" value="Unassembled WGS sequence"/>
</dbReference>
<dbReference type="AlphaFoldDB" id="A0AB35UQQ1"/>
<dbReference type="InterPro" id="IPR021109">
    <property type="entry name" value="Peptidase_aspartic_dom_sf"/>
</dbReference>
<accession>A0AB35UQQ1</accession>
<proteinExistence type="predicted"/>
<dbReference type="Pfam" id="PF13975">
    <property type="entry name" value="gag-asp_proteas"/>
    <property type="match status" value="1"/>
</dbReference>
<keyword evidence="1" id="KW-0378">Hydrolase</keyword>
<reference evidence="1" key="1">
    <citation type="submission" date="2022-03" db="EMBL/GenBank/DDBJ databases">
        <title>First case of bacteraemia caused by Dielma fastidiosa in a patient hospitalised with diverticulitis.</title>
        <authorList>
            <person name="Forman-Ankjaer B."/>
            <person name="Hvid-Jensen F."/>
            <person name="Kobel C.M."/>
            <person name="Greve T."/>
        </authorList>
    </citation>
    <scope>NUCLEOTIDE SEQUENCE</scope>
    <source>
        <strain evidence="1">AUH_DF_2021</strain>
    </source>
</reference>
<name>A0AB35UQQ1_9FIRM</name>
<evidence type="ECO:0000313" key="1">
    <source>
        <dbReference type="EMBL" id="MDY5167425.1"/>
    </source>
</evidence>
<dbReference type="InterPro" id="IPR034122">
    <property type="entry name" value="Retropepsin-like_bacterial"/>
</dbReference>